<name>E2AQB8_CAMFO</name>
<evidence type="ECO:0000313" key="1">
    <source>
        <dbReference type="EMBL" id="EFN64376.1"/>
    </source>
</evidence>
<dbReference type="EMBL" id="GL441721">
    <property type="protein sequence ID" value="EFN64376.1"/>
    <property type="molecule type" value="Genomic_DNA"/>
</dbReference>
<organism evidence="2">
    <name type="scientific">Camponotus floridanus</name>
    <name type="common">Florida carpenter ant</name>
    <dbReference type="NCBI Taxonomy" id="104421"/>
    <lineage>
        <taxon>Eukaryota</taxon>
        <taxon>Metazoa</taxon>
        <taxon>Ecdysozoa</taxon>
        <taxon>Arthropoda</taxon>
        <taxon>Hexapoda</taxon>
        <taxon>Insecta</taxon>
        <taxon>Pterygota</taxon>
        <taxon>Neoptera</taxon>
        <taxon>Endopterygota</taxon>
        <taxon>Hymenoptera</taxon>
        <taxon>Apocrita</taxon>
        <taxon>Aculeata</taxon>
        <taxon>Formicoidea</taxon>
        <taxon>Formicidae</taxon>
        <taxon>Formicinae</taxon>
        <taxon>Camponotus</taxon>
    </lineage>
</organism>
<protein>
    <submittedName>
        <fullName evidence="1">Uncharacterized protein</fullName>
    </submittedName>
</protein>
<reference evidence="1 2" key="1">
    <citation type="journal article" date="2010" name="Science">
        <title>Genomic comparison of the ants Camponotus floridanus and Harpegnathos saltator.</title>
        <authorList>
            <person name="Bonasio R."/>
            <person name="Zhang G."/>
            <person name="Ye C."/>
            <person name="Mutti N.S."/>
            <person name="Fang X."/>
            <person name="Qin N."/>
            <person name="Donahue G."/>
            <person name="Yang P."/>
            <person name="Li Q."/>
            <person name="Li C."/>
            <person name="Zhang P."/>
            <person name="Huang Z."/>
            <person name="Berger S.L."/>
            <person name="Reinberg D."/>
            <person name="Wang J."/>
            <person name="Liebig J."/>
        </authorList>
    </citation>
    <scope>NUCLEOTIDE SEQUENCE [LARGE SCALE GENOMIC DNA]</scope>
    <source>
        <strain evidence="2">C129</strain>
    </source>
</reference>
<gene>
    <name evidence="1" type="ORF">EAG_16334</name>
</gene>
<feature type="non-terminal residue" evidence="1">
    <location>
        <position position="1"/>
    </location>
</feature>
<dbReference type="AlphaFoldDB" id="E2AQB8"/>
<evidence type="ECO:0000313" key="2">
    <source>
        <dbReference type="Proteomes" id="UP000000311"/>
    </source>
</evidence>
<feature type="non-terminal residue" evidence="1">
    <location>
        <position position="31"/>
    </location>
</feature>
<accession>E2AQB8</accession>
<dbReference type="Proteomes" id="UP000000311">
    <property type="component" value="Unassembled WGS sequence"/>
</dbReference>
<keyword evidence="2" id="KW-1185">Reference proteome</keyword>
<proteinExistence type="predicted"/>
<dbReference type="InParanoid" id="E2AQB8"/>
<sequence length="31" mass="3643">SYNISIKHHANYITLSNMPMCEVNMDENNMQ</sequence>